<feature type="domain" description="Myb/SANT-like DNA-binding" evidence="3">
    <location>
        <begin position="12"/>
        <end position="82"/>
    </location>
</feature>
<feature type="coiled-coil region" evidence="1">
    <location>
        <begin position="248"/>
        <end position="275"/>
    </location>
</feature>
<organism evidence="4 5">
    <name type="scientific">Batillaria attramentaria</name>
    <dbReference type="NCBI Taxonomy" id="370345"/>
    <lineage>
        <taxon>Eukaryota</taxon>
        <taxon>Metazoa</taxon>
        <taxon>Spiralia</taxon>
        <taxon>Lophotrochozoa</taxon>
        <taxon>Mollusca</taxon>
        <taxon>Gastropoda</taxon>
        <taxon>Caenogastropoda</taxon>
        <taxon>Sorbeoconcha</taxon>
        <taxon>Cerithioidea</taxon>
        <taxon>Batillariidae</taxon>
        <taxon>Batillaria</taxon>
    </lineage>
</organism>
<dbReference type="PANTHER" id="PTHR23098:SF23">
    <property type="entry name" value="MYB-RELATED TRANSCRIPTION FACTOR, PARTNER OF PROFILIN-LIKE ISOFORM X2-RELATED"/>
    <property type="match status" value="1"/>
</dbReference>
<dbReference type="InterPro" id="IPR028002">
    <property type="entry name" value="Myb_DNA-bind_5"/>
</dbReference>
<dbReference type="PANTHER" id="PTHR23098">
    <property type="entry name" value="AGAP001331-PA-RELATED"/>
    <property type="match status" value="1"/>
</dbReference>
<evidence type="ECO:0000259" key="3">
    <source>
        <dbReference type="Pfam" id="PF13873"/>
    </source>
</evidence>
<dbReference type="Pfam" id="PF13873">
    <property type="entry name" value="Myb_DNA-bind_5"/>
    <property type="match status" value="1"/>
</dbReference>
<dbReference type="Gene3D" id="1.10.10.60">
    <property type="entry name" value="Homeodomain-like"/>
    <property type="match status" value="1"/>
</dbReference>
<evidence type="ECO:0000256" key="1">
    <source>
        <dbReference type="SAM" id="Coils"/>
    </source>
</evidence>
<keyword evidence="5" id="KW-1185">Reference proteome</keyword>
<protein>
    <recommendedName>
        <fullName evidence="3">Myb/SANT-like DNA-binding domain-containing protein</fullName>
    </recommendedName>
</protein>
<evidence type="ECO:0000256" key="2">
    <source>
        <dbReference type="SAM" id="MobiDB-lite"/>
    </source>
</evidence>
<evidence type="ECO:0000313" key="4">
    <source>
        <dbReference type="EMBL" id="KAK7490678.1"/>
    </source>
</evidence>
<dbReference type="EMBL" id="JACVVK020000124">
    <property type="protein sequence ID" value="KAK7490678.1"/>
    <property type="molecule type" value="Genomic_DNA"/>
</dbReference>
<comment type="caution">
    <text evidence="4">The sequence shown here is derived from an EMBL/GenBank/DDBJ whole genome shotgun (WGS) entry which is preliminary data.</text>
</comment>
<dbReference type="CDD" id="cd00167">
    <property type="entry name" value="SANT"/>
    <property type="match status" value="1"/>
</dbReference>
<dbReference type="AlphaFoldDB" id="A0ABD0KUD2"/>
<dbReference type="InterPro" id="IPR001005">
    <property type="entry name" value="SANT/Myb"/>
</dbReference>
<proteinExistence type="predicted"/>
<keyword evidence="1" id="KW-0175">Coiled coil</keyword>
<accession>A0ABD0KUD2</accession>
<feature type="region of interest" description="Disordered" evidence="2">
    <location>
        <begin position="156"/>
        <end position="243"/>
    </location>
</feature>
<dbReference type="Proteomes" id="UP001519460">
    <property type="component" value="Unassembled WGS sequence"/>
</dbReference>
<gene>
    <name evidence="4" type="ORF">BaRGS_00018095</name>
</gene>
<reference evidence="4 5" key="1">
    <citation type="journal article" date="2023" name="Sci. Data">
        <title>Genome assembly of the Korean intertidal mud-creeper Batillaria attramentaria.</title>
        <authorList>
            <person name="Patra A.K."/>
            <person name="Ho P.T."/>
            <person name="Jun S."/>
            <person name="Lee S.J."/>
            <person name="Kim Y."/>
            <person name="Won Y.J."/>
        </authorList>
    </citation>
    <scope>NUCLEOTIDE SEQUENCE [LARGE SCALE GENOMIC DNA]</scope>
    <source>
        <strain evidence="4">Wonlab-2016</strain>
    </source>
</reference>
<evidence type="ECO:0000313" key="5">
    <source>
        <dbReference type="Proteomes" id="UP001519460"/>
    </source>
</evidence>
<feature type="compositionally biased region" description="Low complexity" evidence="2">
    <location>
        <begin position="188"/>
        <end position="212"/>
    </location>
</feature>
<name>A0ABD0KUD2_9CAEN</name>
<feature type="compositionally biased region" description="Polar residues" evidence="2">
    <location>
        <begin position="213"/>
        <end position="234"/>
    </location>
</feature>
<sequence length="313" mass="34176">MAGVRVKRKKQRAKNFCEGELKILFEGVALKKDLLFSKLNTAVVSKNKAKAWNNIADKINSQFHGTRTGKQVKKKWQDVKQECLRIRALQKCPPTGGDPPPEDPWYADAVLNVLGEKTNLLDGIPGGHESDAPVVPVVVKEENVVPGGLSSMIIPDDSCAQASTTGHPVESPPFIISNTATNMLPGESAHSSSSPSPTNLQGSSKPSSASSKQNALAQLKKQTQNRKLQSGENTQSKREWADEKVGELAVEDREYALLKKQKVELELEVLRIEKANKLLLQAKTVLEIRNLEVGLGLSSTIDNIPLSYDQPQS</sequence>